<reference evidence="3 4" key="1">
    <citation type="submission" date="2015-11" db="EMBL/GenBank/DDBJ databases">
        <title>Genomic analysis of 38 Legionella species identifies large and diverse effector repertoires.</title>
        <authorList>
            <person name="Burstein D."/>
            <person name="Amaro F."/>
            <person name="Zusman T."/>
            <person name="Lifshitz Z."/>
            <person name="Cohen O."/>
            <person name="Gilbert J.A."/>
            <person name="Pupko T."/>
            <person name="Shuman H.A."/>
            <person name="Segal G."/>
        </authorList>
    </citation>
    <scope>NUCLEOTIDE SEQUENCE [LARGE SCALE GENOMIC DNA]</scope>
    <source>
        <strain evidence="3 4">BL-540</strain>
    </source>
</reference>
<evidence type="ECO:0000313" key="3">
    <source>
        <dbReference type="EMBL" id="KTD18419.1"/>
    </source>
</evidence>
<evidence type="ECO:0008006" key="5">
    <source>
        <dbReference type="Google" id="ProtNLM"/>
    </source>
</evidence>
<evidence type="ECO:0000313" key="4">
    <source>
        <dbReference type="Proteomes" id="UP000055035"/>
    </source>
</evidence>
<dbReference type="EMBL" id="LNYJ01000011">
    <property type="protein sequence ID" value="KTD18419.1"/>
    <property type="molecule type" value="Genomic_DNA"/>
</dbReference>
<organism evidence="3 4">
    <name type="scientific">Legionella jordanis</name>
    <dbReference type="NCBI Taxonomy" id="456"/>
    <lineage>
        <taxon>Bacteria</taxon>
        <taxon>Pseudomonadati</taxon>
        <taxon>Pseudomonadota</taxon>
        <taxon>Gammaproteobacteria</taxon>
        <taxon>Legionellales</taxon>
        <taxon>Legionellaceae</taxon>
        <taxon>Legionella</taxon>
    </lineage>
</organism>
<keyword evidence="2" id="KW-0812">Transmembrane</keyword>
<feature type="transmembrane region" description="Helical" evidence="2">
    <location>
        <begin position="348"/>
        <end position="372"/>
    </location>
</feature>
<sequence>MAQTLNQEIHLFNQAALKQELTAALIIEDQLEAITNDVVDANPSEAAKELQVKILSSAQQSITQMLQADSREAFLLHQHRLQHLLNQIKSELNLNDQLDEALEDYRFYHHIHQFLTKADTVNTSLMNVNLPEWFKKHPFYPKWKVELDFLSEETNPRIFDTHRKLLLEELVVNESYENLATTASMALIEQNMRLLNGARLSYLKEKSNRNELLKDIAWITLGVVLVSSAAVLGLAFPPLIVPGIIIGTLVLGYGALDFAKESKSLYSTMQGQHLGEREPSKSTLNELTELERQLRGPQSNFINRQQLQNRNWSKEEKWVKGAGYASSAAGFILAAAALSLVFPGLGVPLAAIATVFLLSVAVAVIAAGLLSFRIVKERKAINELQEQLKAETVGDDKLLEQLKTIQPEIQLSSTAKVLKEEQLHQKDVVKRTSPVSPDLDDEEEEGDNPRGREEEGENPISLEGERNEVEEETIPEDDSKEGDEDEERNRV</sequence>
<feature type="transmembrane region" description="Helical" evidence="2">
    <location>
        <begin position="216"/>
        <end position="234"/>
    </location>
</feature>
<dbReference type="OrthoDB" id="5638515at2"/>
<evidence type="ECO:0000256" key="1">
    <source>
        <dbReference type="SAM" id="MobiDB-lite"/>
    </source>
</evidence>
<comment type="caution">
    <text evidence="3">The sequence shown here is derived from an EMBL/GenBank/DDBJ whole genome shotgun (WGS) entry which is preliminary data.</text>
</comment>
<keyword evidence="2" id="KW-1133">Transmembrane helix</keyword>
<accession>A0A0W0VE42</accession>
<gene>
    <name evidence="3" type="ORF">Ljor_2725</name>
</gene>
<keyword evidence="2" id="KW-0472">Membrane</keyword>
<dbReference type="STRING" id="456.Ljor_2725"/>
<dbReference type="Proteomes" id="UP000055035">
    <property type="component" value="Unassembled WGS sequence"/>
</dbReference>
<dbReference type="PATRIC" id="fig|456.5.peg.2920"/>
<dbReference type="AlphaFoldDB" id="A0A0W0VE42"/>
<evidence type="ECO:0000256" key="2">
    <source>
        <dbReference type="SAM" id="Phobius"/>
    </source>
</evidence>
<keyword evidence="4" id="KW-1185">Reference proteome</keyword>
<proteinExistence type="predicted"/>
<protein>
    <recommendedName>
        <fullName evidence="5">IncA protein</fullName>
    </recommendedName>
</protein>
<dbReference type="RefSeq" id="WP_058472081.1">
    <property type="nucleotide sequence ID" value="NZ_CAAAIC010000005.1"/>
</dbReference>
<feature type="transmembrane region" description="Helical" evidence="2">
    <location>
        <begin position="240"/>
        <end position="259"/>
    </location>
</feature>
<name>A0A0W0VE42_9GAMM</name>
<feature type="compositionally biased region" description="Acidic residues" evidence="1">
    <location>
        <begin position="468"/>
        <end position="491"/>
    </location>
</feature>
<feature type="transmembrane region" description="Helical" evidence="2">
    <location>
        <begin position="322"/>
        <end position="342"/>
    </location>
</feature>
<feature type="region of interest" description="Disordered" evidence="1">
    <location>
        <begin position="426"/>
        <end position="491"/>
    </location>
</feature>